<name>A0A0D7BJI0_9AGAR</name>
<feature type="compositionally biased region" description="Polar residues" evidence="1">
    <location>
        <begin position="14"/>
        <end position="23"/>
    </location>
</feature>
<dbReference type="AlphaFoldDB" id="A0A0D7BJI0"/>
<feature type="region of interest" description="Disordered" evidence="1">
    <location>
        <begin position="157"/>
        <end position="184"/>
    </location>
</feature>
<sequence length="218" mass="24651">MPSSPPFQARQPFYRSNHSSISETPKPVRSLPLPSLGDKLRRRLSSTRLRVSRATTSARQHASDKTAQSPILNDKKSYHRKSPSDLGTQLPTRKLSFRTLFHRKQQSPILLPPNHLESATSKLSSYEEDSDSDSGIERVQRPMLHKLVCNSQDLKTRRTTLGPTEASRRGPMHEEEPLTPDDSSIFRGFENLDDTSETNEEDVLLMNEVIHGRIALSI</sequence>
<feature type="region of interest" description="Disordered" evidence="1">
    <location>
        <begin position="1"/>
        <end position="91"/>
    </location>
</feature>
<gene>
    <name evidence="2" type="ORF">CYLTODRAFT_477482</name>
</gene>
<protein>
    <submittedName>
        <fullName evidence="2">Uncharacterized protein</fullName>
    </submittedName>
</protein>
<feature type="compositionally biased region" description="Low complexity" evidence="1">
    <location>
        <begin position="46"/>
        <end position="59"/>
    </location>
</feature>
<keyword evidence="3" id="KW-1185">Reference proteome</keyword>
<dbReference type="EMBL" id="KN880478">
    <property type="protein sequence ID" value="KIY69776.1"/>
    <property type="molecule type" value="Genomic_DNA"/>
</dbReference>
<evidence type="ECO:0000313" key="3">
    <source>
        <dbReference type="Proteomes" id="UP000054007"/>
    </source>
</evidence>
<evidence type="ECO:0000256" key="1">
    <source>
        <dbReference type="SAM" id="MobiDB-lite"/>
    </source>
</evidence>
<evidence type="ECO:0000313" key="2">
    <source>
        <dbReference type="EMBL" id="KIY69776.1"/>
    </source>
</evidence>
<proteinExistence type="predicted"/>
<organism evidence="2 3">
    <name type="scientific">Cylindrobasidium torrendii FP15055 ss-10</name>
    <dbReference type="NCBI Taxonomy" id="1314674"/>
    <lineage>
        <taxon>Eukaryota</taxon>
        <taxon>Fungi</taxon>
        <taxon>Dikarya</taxon>
        <taxon>Basidiomycota</taxon>
        <taxon>Agaricomycotina</taxon>
        <taxon>Agaricomycetes</taxon>
        <taxon>Agaricomycetidae</taxon>
        <taxon>Agaricales</taxon>
        <taxon>Marasmiineae</taxon>
        <taxon>Physalacriaceae</taxon>
        <taxon>Cylindrobasidium</taxon>
    </lineage>
</organism>
<reference evidence="2 3" key="1">
    <citation type="journal article" date="2015" name="Fungal Genet. Biol.">
        <title>Evolution of novel wood decay mechanisms in Agaricales revealed by the genome sequences of Fistulina hepatica and Cylindrobasidium torrendii.</title>
        <authorList>
            <person name="Floudas D."/>
            <person name="Held B.W."/>
            <person name="Riley R."/>
            <person name="Nagy L.G."/>
            <person name="Koehler G."/>
            <person name="Ransdell A.S."/>
            <person name="Younus H."/>
            <person name="Chow J."/>
            <person name="Chiniquy J."/>
            <person name="Lipzen A."/>
            <person name="Tritt A."/>
            <person name="Sun H."/>
            <person name="Haridas S."/>
            <person name="LaButti K."/>
            <person name="Ohm R.A."/>
            <person name="Kues U."/>
            <person name="Blanchette R.A."/>
            <person name="Grigoriev I.V."/>
            <person name="Minto R.E."/>
            <person name="Hibbett D.S."/>
        </authorList>
    </citation>
    <scope>NUCLEOTIDE SEQUENCE [LARGE SCALE GENOMIC DNA]</scope>
    <source>
        <strain evidence="2 3">FP15055 ss-10</strain>
    </source>
</reference>
<accession>A0A0D7BJI0</accession>
<feature type="compositionally biased region" description="Basic and acidic residues" evidence="1">
    <location>
        <begin position="166"/>
        <end position="176"/>
    </location>
</feature>
<dbReference type="Proteomes" id="UP000054007">
    <property type="component" value="Unassembled WGS sequence"/>
</dbReference>